<evidence type="ECO:0000313" key="1">
    <source>
        <dbReference type="EMBL" id="DAF93505.1"/>
    </source>
</evidence>
<reference evidence="1" key="1">
    <citation type="journal article" date="2021" name="Proc. Natl. Acad. Sci. U.S.A.">
        <title>A Catalog of Tens of Thousands of Viruses from Human Metagenomes Reveals Hidden Associations with Chronic Diseases.</title>
        <authorList>
            <person name="Tisza M.J."/>
            <person name="Buck C.B."/>
        </authorList>
    </citation>
    <scope>NUCLEOTIDE SEQUENCE</scope>
    <source>
        <strain evidence="1">Ctshb19</strain>
    </source>
</reference>
<protein>
    <submittedName>
        <fullName evidence="1">Uncharacterized protein</fullName>
    </submittedName>
</protein>
<proteinExistence type="predicted"/>
<organism evidence="1">
    <name type="scientific">Myoviridae sp. ctshb19</name>
    <dbReference type="NCBI Taxonomy" id="2825194"/>
    <lineage>
        <taxon>Viruses</taxon>
        <taxon>Duplodnaviria</taxon>
        <taxon>Heunggongvirae</taxon>
        <taxon>Uroviricota</taxon>
        <taxon>Caudoviricetes</taxon>
    </lineage>
</organism>
<sequence length="164" mass="19442">MKPIDTLHINTGIGEQFLTMADLQELVKRHERHDTVLRFNHEKTGVEYVVYEVFRRDQMQNAPELKNIDPDSRWLLAEKDADLKRYEDETLKEWHVRVDEHIRDHGYFVDDEGTAHWFITSEGAKAGRKAPGYNTVDYGGRNYRLYRVQDDWSDLDDDSEEIED</sequence>
<name>A0A8S5UG79_9CAUD</name>
<dbReference type="EMBL" id="BK016086">
    <property type="protein sequence ID" value="DAF93505.1"/>
    <property type="molecule type" value="Genomic_DNA"/>
</dbReference>
<accession>A0A8S5UG79</accession>